<gene>
    <name evidence="1" type="ORF">S06H3_21589</name>
</gene>
<sequence>MQVKQIINGVPTFYEHFYMAFAKEIYSKQKKFKGQTLLNELTILDNKWAMRGLDGGLLSQIKNFYVPPYPVIEVCRFDVGRFDVDVFG</sequence>
<comment type="caution">
    <text evidence="1">The sequence shown here is derived from an EMBL/GenBank/DDBJ whole genome shotgun (WGS) entry which is preliminary data.</text>
</comment>
<accession>X1ML19</accession>
<proteinExistence type="predicted"/>
<reference evidence="1" key="1">
    <citation type="journal article" date="2014" name="Front. Microbiol.">
        <title>High frequency of phylogenetically diverse reductive dehalogenase-homologous genes in deep subseafloor sedimentary metagenomes.</title>
        <authorList>
            <person name="Kawai M."/>
            <person name="Futagami T."/>
            <person name="Toyoda A."/>
            <person name="Takaki Y."/>
            <person name="Nishi S."/>
            <person name="Hori S."/>
            <person name="Arai W."/>
            <person name="Tsubouchi T."/>
            <person name="Morono Y."/>
            <person name="Uchiyama I."/>
            <person name="Ito T."/>
            <person name="Fujiyama A."/>
            <person name="Inagaki F."/>
            <person name="Takami H."/>
        </authorList>
    </citation>
    <scope>NUCLEOTIDE SEQUENCE</scope>
    <source>
        <strain evidence="1">Expedition CK06-06</strain>
    </source>
</reference>
<dbReference type="EMBL" id="BARV01011365">
    <property type="protein sequence ID" value="GAI07049.1"/>
    <property type="molecule type" value="Genomic_DNA"/>
</dbReference>
<evidence type="ECO:0000313" key="1">
    <source>
        <dbReference type="EMBL" id="GAI07049.1"/>
    </source>
</evidence>
<protein>
    <submittedName>
        <fullName evidence="1">Uncharacterized protein</fullName>
    </submittedName>
</protein>
<organism evidence="1">
    <name type="scientific">marine sediment metagenome</name>
    <dbReference type="NCBI Taxonomy" id="412755"/>
    <lineage>
        <taxon>unclassified sequences</taxon>
        <taxon>metagenomes</taxon>
        <taxon>ecological metagenomes</taxon>
    </lineage>
</organism>
<dbReference type="AlphaFoldDB" id="X1ML19"/>
<name>X1ML19_9ZZZZ</name>